<proteinExistence type="predicted"/>
<evidence type="ECO:0000313" key="3">
    <source>
        <dbReference type="Proteomes" id="UP000521943"/>
    </source>
</evidence>
<accession>A0A8H6HJ60</accession>
<keyword evidence="3" id="KW-1185">Reference proteome</keyword>
<evidence type="ECO:0000256" key="1">
    <source>
        <dbReference type="SAM" id="SignalP"/>
    </source>
</evidence>
<organism evidence="2 3">
    <name type="scientific">Ephemerocybe angulata</name>
    <dbReference type="NCBI Taxonomy" id="980116"/>
    <lineage>
        <taxon>Eukaryota</taxon>
        <taxon>Fungi</taxon>
        <taxon>Dikarya</taxon>
        <taxon>Basidiomycota</taxon>
        <taxon>Agaricomycotina</taxon>
        <taxon>Agaricomycetes</taxon>
        <taxon>Agaricomycetidae</taxon>
        <taxon>Agaricales</taxon>
        <taxon>Agaricineae</taxon>
        <taxon>Psathyrellaceae</taxon>
        <taxon>Ephemerocybe</taxon>
    </lineage>
</organism>
<reference evidence="2 3" key="1">
    <citation type="submission" date="2020-07" db="EMBL/GenBank/DDBJ databases">
        <title>Comparative genomics of pyrophilous fungi reveals a link between fire events and developmental genes.</title>
        <authorList>
            <consortium name="DOE Joint Genome Institute"/>
            <person name="Steindorff A.S."/>
            <person name="Carver A."/>
            <person name="Calhoun S."/>
            <person name="Stillman K."/>
            <person name="Liu H."/>
            <person name="Lipzen A."/>
            <person name="Pangilinan J."/>
            <person name="Labutti K."/>
            <person name="Bruns T.D."/>
            <person name="Grigoriev I.V."/>
        </authorList>
    </citation>
    <scope>NUCLEOTIDE SEQUENCE [LARGE SCALE GENOMIC DNA]</scope>
    <source>
        <strain evidence="2 3">CBS 144469</strain>
    </source>
</reference>
<feature type="signal peptide" evidence="1">
    <location>
        <begin position="1"/>
        <end position="18"/>
    </location>
</feature>
<sequence length="101" mass="11457">MARRCLIIFSLRSVRVACILLRLRSPPLSSLELVIAARHCVARLHYIGEREGEYMYWRRMENGGLRESLEARLVNEMAGNVRGRKLRGVPGVVPVVVEGKV</sequence>
<dbReference type="Proteomes" id="UP000521943">
    <property type="component" value="Unassembled WGS sequence"/>
</dbReference>
<comment type="caution">
    <text evidence="2">The sequence shown here is derived from an EMBL/GenBank/DDBJ whole genome shotgun (WGS) entry which is preliminary data.</text>
</comment>
<feature type="chain" id="PRO_5034053772" description="Secreted protein" evidence="1">
    <location>
        <begin position="19"/>
        <end position="101"/>
    </location>
</feature>
<dbReference type="AlphaFoldDB" id="A0A8H6HJ60"/>
<keyword evidence="1" id="KW-0732">Signal</keyword>
<gene>
    <name evidence="2" type="ORF">DFP72DRAFT_854627</name>
</gene>
<protein>
    <recommendedName>
        <fullName evidence="4">Secreted protein</fullName>
    </recommendedName>
</protein>
<evidence type="ECO:0000313" key="2">
    <source>
        <dbReference type="EMBL" id="KAF6747322.1"/>
    </source>
</evidence>
<dbReference type="EMBL" id="JACGCI010000083">
    <property type="protein sequence ID" value="KAF6747322.1"/>
    <property type="molecule type" value="Genomic_DNA"/>
</dbReference>
<name>A0A8H6HJ60_9AGAR</name>
<evidence type="ECO:0008006" key="4">
    <source>
        <dbReference type="Google" id="ProtNLM"/>
    </source>
</evidence>